<keyword evidence="2" id="KW-0812">Transmembrane</keyword>
<dbReference type="PANTHER" id="PTHR28136">
    <property type="entry name" value="NUCLEUS EXPORT PROTEIN BRR6"/>
    <property type="match status" value="1"/>
</dbReference>
<dbReference type="PANTHER" id="PTHR28136:SF1">
    <property type="entry name" value="NUCLEUS EXPORT PROTEIN BRL1"/>
    <property type="match status" value="1"/>
</dbReference>
<dbReference type="Pfam" id="PF10104">
    <property type="entry name" value="Brr6_like_C_C"/>
    <property type="match status" value="1"/>
</dbReference>
<dbReference type="InterPro" id="IPR040202">
    <property type="entry name" value="Brl1/Brr6"/>
</dbReference>
<evidence type="ECO:0000259" key="3">
    <source>
        <dbReference type="SMART" id="SM01042"/>
    </source>
</evidence>
<feature type="compositionally biased region" description="Low complexity" evidence="1">
    <location>
        <begin position="68"/>
        <end position="83"/>
    </location>
</feature>
<feature type="domain" description="Brl1/Brr6" evidence="3">
    <location>
        <begin position="274"/>
        <end position="431"/>
    </location>
</feature>
<reference evidence="4" key="1">
    <citation type="submission" date="2022-10" db="EMBL/GenBank/DDBJ databases">
        <title>Culturing micro-colonial fungi from biological soil crusts in the Mojave desert and describing Neophaeococcomyces mojavensis, and introducing the new genera and species Taxawa tesnikishii.</title>
        <authorList>
            <person name="Kurbessoian T."/>
            <person name="Stajich J.E."/>
        </authorList>
    </citation>
    <scope>NUCLEOTIDE SEQUENCE</scope>
    <source>
        <strain evidence="4">TK_1</strain>
    </source>
</reference>
<feature type="compositionally biased region" description="Basic and acidic residues" evidence="1">
    <location>
        <begin position="223"/>
        <end position="232"/>
    </location>
</feature>
<comment type="caution">
    <text evidence="4">The sequence shown here is derived from an EMBL/GenBank/DDBJ whole genome shotgun (WGS) entry which is preliminary data.</text>
</comment>
<gene>
    <name evidence="4" type="ORF">H2201_006055</name>
</gene>
<dbReference type="InterPro" id="IPR018767">
    <property type="entry name" value="Brl1/Brr6_dom"/>
</dbReference>
<evidence type="ECO:0000256" key="2">
    <source>
        <dbReference type="SAM" id="Phobius"/>
    </source>
</evidence>
<proteinExistence type="predicted"/>
<organism evidence="4 5">
    <name type="scientific">Coniosporium apollinis</name>
    <dbReference type="NCBI Taxonomy" id="61459"/>
    <lineage>
        <taxon>Eukaryota</taxon>
        <taxon>Fungi</taxon>
        <taxon>Dikarya</taxon>
        <taxon>Ascomycota</taxon>
        <taxon>Pezizomycotina</taxon>
        <taxon>Dothideomycetes</taxon>
        <taxon>Dothideomycetes incertae sedis</taxon>
        <taxon>Coniosporium</taxon>
    </lineage>
</organism>
<feature type="region of interest" description="Disordered" evidence="1">
    <location>
        <begin position="466"/>
        <end position="504"/>
    </location>
</feature>
<feature type="transmembrane region" description="Helical" evidence="2">
    <location>
        <begin position="280"/>
        <end position="298"/>
    </location>
</feature>
<feature type="compositionally biased region" description="Basic and acidic residues" evidence="1">
    <location>
        <begin position="180"/>
        <end position="194"/>
    </location>
</feature>
<accession>A0ABQ9NRE6</accession>
<protein>
    <recommendedName>
        <fullName evidence="3">Brl1/Brr6 domain-containing protein</fullName>
    </recommendedName>
</protein>
<feature type="region of interest" description="Disordered" evidence="1">
    <location>
        <begin position="1"/>
        <end position="254"/>
    </location>
</feature>
<keyword evidence="2" id="KW-1133">Transmembrane helix</keyword>
<evidence type="ECO:0000256" key="1">
    <source>
        <dbReference type="SAM" id="MobiDB-lite"/>
    </source>
</evidence>
<evidence type="ECO:0000313" key="4">
    <source>
        <dbReference type="EMBL" id="KAJ9662567.1"/>
    </source>
</evidence>
<dbReference type="SMART" id="SM01042">
    <property type="entry name" value="Brr6_like_C_C"/>
    <property type="match status" value="1"/>
</dbReference>
<dbReference type="Proteomes" id="UP001172684">
    <property type="component" value="Unassembled WGS sequence"/>
</dbReference>
<dbReference type="EMBL" id="JAPDRL010000049">
    <property type="protein sequence ID" value="KAJ9662567.1"/>
    <property type="molecule type" value="Genomic_DNA"/>
</dbReference>
<sequence length="504" mass="55194">MDRRTNEVPMDFQWEKGNGPVDENSPFISAVRNNTAAKKRTHSVFDSPSKPLPPTLRPPTAGQTHLFSQPLHISALSSSSKPLPARPDESTFAKNPALWTPRNTKLDLDFCSSGGETPETPGNAADSEATPDTGVKGKKPGLFGAFGGGGGGGASQTSPAKERRRDSFLQRIMGSPGRGDAGRETLYSRKGEKIIKKRRAKAAVGKQVVPRRGSSDSDEDEKESNNHNKNDAKAPVNDSKDPSQTTQPAPPPGPGAVHTFFTFLETHPGLPHILSFYAQLLLNLFLVFFFIFLLWSFWSSIRADVNEKAEWAAMEARAEIAACAKSFRDNMCEGNKLPAMEAVCASWEKCMRKDPTAVGRARVSAHTFAEIFNSFVEPISYKAMVSLSSRHLWPCNEFEAGEGIADDDQIFTLILVFGCVSLTNFTFSFFRNKALNSWEAHHPHLYGQPQPSFYPGGVPPTPQRFPSGGYDMGGGGYTPWQGSQQQQLEQEHERGGSPAKRIGY</sequence>
<evidence type="ECO:0000313" key="5">
    <source>
        <dbReference type="Proteomes" id="UP001172684"/>
    </source>
</evidence>
<keyword evidence="5" id="KW-1185">Reference proteome</keyword>
<name>A0ABQ9NRE6_9PEZI</name>
<keyword evidence="2" id="KW-0472">Membrane</keyword>
<feature type="compositionally biased region" description="Gly residues" evidence="1">
    <location>
        <begin position="144"/>
        <end position="154"/>
    </location>
</feature>